<feature type="compositionally biased region" description="Acidic residues" evidence="7">
    <location>
        <begin position="380"/>
        <end position="390"/>
    </location>
</feature>
<feature type="region of interest" description="Disordered" evidence="7">
    <location>
        <begin position="318"/>
        <end position="480"/>
    </location>
</feature>
<evidence type="ECO:0000313" key="9">
    <source>
        <dbReference type="RefSeq" id="XP_026292876.1"/>
    </source>
</evidence>
<protein>
    <submittedName>
        <fullName evidence="9 10">Pre-mRNA-splicing regulator WTAP</fullName>
    </submittedName>
</protein>
<evidence type="ECO:0000256" key="7">
    <source>
        <dbReference type="SAM" id="MobiDB-lite"/>
    </source>
</evidence>
<evidence type="ECO:0000256" key="3">
    <source>
        <dbReference type="ARBA" id="ARBA00022664"/>
    </source>
</evidence>
<evidence type="ECO:0000256" key="5">
    <source>
        <dbReference type="ARBA" id="ARBA00023242"/>
    </source>
</evidence>
<keyword evidence="3" id="KW-0507">mRNA processing</keyword>
<comment type="similarity">
    <text evidence="2">Belongs to the fl(2)d family.</text>
</comment>
<name>A0A6J1TQ80_FRAOC</name>
<feature type="compositionally biased region" description="Polar residues" evidence="7">
    <location>
        <begin position="406"/>
        <end position="423"/>
    </location>
</feature>
<feature type="coiled-coil region" evidence="6">
    <location>
        <begin position="134"/>
        <end position="209"/>
    </location>
</feature>
<comment type="subcellular location">
    <subcellularLocation>
        <location evidence="1">Nucleus</location>
    </subcellularLocation>
</comment>
<dbReference type="GO" id="GO:0008380">
    <property type="term" value="P:RNA splicing"/>
    <property type="evidence" value="ECO:0007669"/>
    <property type="project" value="UniProtKB-KW"/>
</dbReference>
<dbReference type="CTD" id="36527"/>
<sequence length="480" mass="53827">MSEDSRQSAAGPNEEEASPCHSPTPSLTPSLPASIPAATTPGIPTAPDTPCSEHSAAGSSTSPRSEIGEPPRPRLSVSELESVSLPELIQYWKDLDVYTEWLDNQAANQEVENASLQAYVERSKQQHHEACSRERAVIRRLATKEQEVQELMAQITDLKTNATPSAGSLRSAFLDPAVNLLLQKLRTELATARAQLEETQNELSAWKFTPDSNTGKRLMAKCRQLYQENEELGKQVASGRVAKLEGELALQKSFSLEVKKSQSELDEFLQELDEDVEGMQSTVYYLQQELRKSRETISSLERKLNKYRKVKAKDKNAKLITDEEGNQIEEDGKDEDEAENECESEADDQKDWKDTGENDEGEAWGDWKEGEEGEDWHQWEDEEEEGDYPEESTRDWLEDSKEPTNGVDSNQDSAQDESGNSPRNICAGLKRTKSSEDLDEKFDTPMRKKIKPFSTSDSTKDGSIVEGLDESNNEKNDENV</sequence>
<dbReference type="PANTHER" id="PTHR15217">
    <property type="entry name" value="WILMS' TUMOR 1-ASSOCIATING PROTEIN"/>
    <property type="match status" value="1"/>
</dbReference>
<dbReference type="AlphaFoldDB" id="A0A6J1TQ80"/>
<organism evidence="8 9">
    <name type="scientific">Frankliniella occidentalis</name>
    <name type="common">Western flower thrips</name>
    <name type="synonym">Euthrips occidentalis</name>
    <dbReference type="NCBI Taxonomy" id="133901"/>
    <lineage>
        <taxon>Eukaryota</taxon>
        <taxon>Metazoa</taxon>
        <taxon>Ecdysozoa</taxon>
        <taxon>Arthropoda</taxon>
        <taxon>Hexapoda</taxon>
        <taxon>Insecta</taxon>
        <taxon>Pterygota</taxon>
        <taxon>Neoptera</taxon>
        <taxon>Paraneoptera</taxon>
        <taxon>Thysanoptera</taxon>
        <taxon>Terebrantia</taxon>
        <taxon>Thripoidea</taxon>
        <taxon>Thripidae</taxon>
        <taxon>Frankliniella</taxon>
    </lineage>
</organism>
<keyword evidence="6" id="KW-0175">Coiled coil</keyword>
<evidence type="ECO:0000256" key="1">
    <source>
        <dbReference type="ARBA" id="ARBA00004123"/>
    </source>
</evidence>
<dbReference type="Proteomes" id="UP000504606">
    <property type="component" value="Unplaced"/>
</dbReference>
<keyword evidence="5" id="KW-0539">Nucleus</keyword>
<dbReference type="GO" id="GO:0000381">
    <property type="term" value="P:regulation of alternative mRNA splicing, via spliceosome"/>
    <property type="evidence" value="ECO:0007669"/>
    <property type="project" value="InterPro"/>
</dbReference>
<dbReference type="GO" id="GO:0016556">
    <property type="term" value="P:mRNA modification"/>
    <property type="evidence" value="ECO:0007669"/>
    <property type="project" value="InterPro"/>
</dbReference>
<dbReference type="RefSeq" id="XP_026292877.1">
    <property type="nucleotide sequence ID" value="XM_026437092.2"/>
</dbReference>
<gene>
    <name evidence="9 10" type="primary">LOC113217274</name>
</gene>
<dbReference type="GO" id="GO:0005634">
    <property type="term" value="C:nucleus"/>
    <property type="evidence" value="ECO:0007669"/>
    <property type="project" value="UniProtKB-SubCell"/>
</dbReference>
<dbReference type="InterPro" id="IPR033757">
    <property type="entry name" value="WTAP"/>
</dbReference>
<feature type="region of interest" description="Disordered" evidence="7">
    <location>
        <begin position="1"/>
        <end position="79"/>
    </location>
</feature>
<reference evidence="9 10" key="1">
    <citation type="submission" date="2025-04" db="UniProtKB">
        <authorList>
            <consortium name="RefSeq"/>
        </authorList>
    </citation>
    <scope>IDENTIFICATION</scope>
    <source>
        <tissue evidence="9 10">Whole organism</tissue>
    </source>
</reference>
<proteinExistence type="inferred from homology"/>
<keyword evidence="4" id="KW-0508">mRNA splicing</keyword>
<evidence type="ECO:0000313" key="10">
    <source>
        <dbReference type="RefSeq" id="XP_026292877.1"/>
    </source>
</evidence>
<feature type="compositionally biased region" description="Basic and acidic residues" evidence="7">
    <location>
        <begin position="433"/>
        <end position="446"/>
    </location>
</feature>
<feature type="coiled-coil region" evidence="6">
    <location>
        <begin position="290"/>
        <end position="317"/>
    </location>
</feature>
<keyword evidence="8" id="KW-1185">Reference proteome</keyword>
<evidence type="ECO:0000256" key="2">
    <source>
        <dbReference type="ARBA" id="ARBA00010313"/>
    </source>
</evidence>
<evidence type="ECO:0000313" key="8">
    <source>
        <dbReference type="Proteomes" id="UP000504606"/>
    </source>
</evidence>
<evidence type="ECO:0000256" key="6">
    <source>
        <dbReference type="SAM" id="Coils"/>
    </source>
</evidence>
<dbReference type="GeneID" id="113217274"/>
<dbReference type="OrthoDB" id="3366661at2759"/>
<feature type="compositionally biased region" description="Basic and acidic residues" evidence="7">
    <location>
        <begin position="365"/>
        <end position="379"/>
    </location>
</feature>
<dbReference type="GO" id="GO:0006397">
    <property type="term" value="P:mRNA processing"/>
    <property type="evidence" value="ECO:0007669"/>
    <property type="project" value="UniProtKB-KW"/>
</dbReference>
<accession>A0A6J1TQ80</accession>
<dbReference type="RefSeq" id="XP_026292876.1">
    <property type="nucleotide sequence ID" value="XM_026437091.2"/>
</dbReference>
<feature type="compositionally biased region" description="Low complexity" evidence="7">
    <location>
        <begin position="23"/>
        <end position="50"/>
    </location>
</feature>
<dbReference type="Pfam" id="PF17098">
    <property type="entry name" value="Wtap"/>
    <property type="match status" value="1"/>
</dbReference>
<dbReference type="KEGG" id="foc:113217274"/>
<feature type="compositionally biased region" description="Basic and acidic residues" evidence="7">
    <location>
        <begin position="347"/>
        <end position="356"/>
    </location>
</feature>
<feature type="compositionally biased region" description="Basic and acidic residues" evidence="7">
    <location>
        <begin position="391"/>
        <end position="402"/>
    </location>
</feature>
<evidence type="ECO:0000256" key="4">
    <source>
        <dbReference type="ARBA" id="ARBA00023187"/>
    </source>
</evidence>
<dbReference type="PANTHER" id="PTHR15217:SF0">
    <property type="entry name" value="PRE-MRNA-SPLICING REGULATOR WTAP"/>
    <property type="match status" value="1"/>
</dbReference>
<feature type="compositionally biased region" description="Acidic residues" evidence="7">
    <location>
        <begin position="322"/>
        <end position="346"/>
    </location>
</feature>